<dbReference type="RefSeq" id="XP_030990448.1">
    <property type="nucleotide sequence ID" value="XM_031144802.1"/>
</dbReference>
<accession>A0A507AN71</accession>
<dbReference type="InParanoid" id="A0A507AN71"/>
<gene>
    <name evidence="1" type="ORF">E0L32_009799</name>
</gene>
<dbReference type="GeneID" id="41977246"/>
<keyword evidence="2" id="KW-1185">Reference proteome</keyword>
<protein>
    <submittedName>
        <fullName evidence="1">Uncharacterized protein</fullName>
    </submittedName>
</protein>
<name>A0A507AN71_9PEZI</name>
<reference evidence="1 2" key="1">
    <citation type="submission" date="2019-06" db="EMBL/GenBank/DDBJ databases">
        <title>Draft genome sequence of the filamentous fungus Phialemoniopsis curvata isolated from diesel fuel.</title>
        <authorList>
            <person name="Varaljay V.A."/>
            <person name="Lyon W.J."/>
            <person name="Crouch A.L."/>
            <person name="Drake C.E."/>
            <person name="Hollomon J.M."/>
            <person name="Nadeau L.J."/>
            <person name="Nunn H.S."/>
            <person name="Stevenson B.S."/>
            <person name="Bojanowski C.L."/>
            <person name="Crookes-Goodson W.J."/>
        </authorList>
    </citation>
    <scope>NUCLEOTIDE SEQUENCE [LARGE SCALE GENOMIC DNA]</scope>
    <source>
        <strain evidence="1 2">D216</strain>
    </source>
</reference>
<dbReference type="Proteomes" id="UP000319257">
    <property type="component" value="Unassembled WGS sequence"/>
</dbReference>
<sequence>MASGLGFVHMAFRVVFPRGSTSAHWAGQLEIGELIGKYGHGKDDRCVRQVTKVDTSRATIKLSLGFPAMDVRDTLTNEVIGGRHQTSRDVSDPPFVRDDAVALFETKRAVLPLKEDHQLDDNSVKGKELLAQSFGEAVSAFADGGETRYVEKDGRVLVFVIANSNVFCRVSL</sequence>
<dbReference type="AlphaFoldDB" id="A0A507AN71"/>
<comment type="caution">
    <text evidence="1">The sequence shown here is derived from an EMBL/GenBank/DDBJ whole genome shotgun (WGS) entry which is preliminary data.</text>
</comment>
<dbReference type="EMBL" id="SKBQ01000074">
    <property type="protein sequence ID" value="TPX08737.1"/>
    <property type="molecule type" value="Genomic_DNA"/>
</dbReference>
<organism evidence="1 2">
    <name type="scientific">Thyridium curvatum</name>
    <dbReference type="NCBI Taxonomy" id="1093900"/>
    <lineage>
        <taxon>Eukaryota</taxon>
        <taxon>Fungi</taxon>
        <taxon>Dikarya</taxon>
        <taxon>Ascomycota</taxon>
        <taxon>Pezizomycotina</taxon>
        <taxon>Sordariomycetes</taxon>
        <taxon>Sordariomycetidae</taxon>
        <taxon>Thyridiales</taxon>
        <taxon>Thyridiaceae</taxon>
        <taxon>Thyridium</taxon>
    </lineage>
</organism>
<evidence type="ECO:0000313" key="1">
    <source>
        <dbReference type="EMBL" id="TPX08737.1"/>
    </source>
</evidence>
<evidence type="ECO:0000313" key="2">
    <source>
        <dbReference type="Proteomes" id="UP000319257"/>
    </source>
</evidence>
<proteinExistence type="predicted"/>